<feature type="transmembrane region" description="Helical" evidence="19">
    <location>
        <begin position="78"/>
        <end position="111"/>
    </location>
</feature>
<evidence type="ECO:0000256" key="6">
    <source>
        <dbReference type="ARBA" id="ARBA00022679"/>
    </source>
</evidence>
<evidence type="ECO:0000256" key="12">
    <source>
        <dbReference type="ARBA" id="ARBA00023209"/>
    </source>
</evidence>
<dbReference type="EMBL" id="CP092868">
    <property type="protein sequence ID" value="UYV68586.1"/>
    <property type="molecule type" value="Genomic_DNA"/>
</dbReference>
<comment type="similarity">
    <text evidence="4">Belongs to the membrane-bound acyltransferase family.</text>
</comment>
<evidence type="ECO:0000256" key="4">
    <source>
        <dbReference type="ARBA" id="ARBA00010323"/>
    </source>
</evidence>
<comment type="pathway">
    <text evidence="3">Lipid metabolism; phospholipid metabolism.</text>
</comment>
<keyword evidence="12" id="KW-0594">Phospholipid biosynthesis</keyword>
<accession>A0ABY6KIB1</accession>
<evidence type="ECO:0000256" key="18">
    <source>
        <dbReference type="ARBA" id="ARBA00039721"/>
    </source>
</evidence>
<keyword evidence="13" id="KW-1208">Phospholipid metabolism</keyword>
<name>A0ABY6KIB1_9ARAC</name>
<evidence type="ECO:0000256" key="10">
    <source>
        <dbReference type="ARBA" id="ARBA00023098"/>
    </source>
</evidence>
<sequence>MSSASSELPLKTMISSLAEMLGTSEPALLLTLTLLIGYPFGLFYNKFLYGKSPNLQHIFFTLVGLFLNYYNYGADTEHSIICILVLFFVLLLCGGTLLSVGISFIFFMMYLLTAYFYTSSRDYDIKWTLPHCVITLRLIALAFNVYDGTKKFDQLSEDQKKTALHRTPSLLEISGYCYFFGGFMVGPQFSMTQYLSFVHKRIPPNAFSGKPSCFFCSIQQAIFRSFGLSSLSTWSYHPS</sequence>
<keyword evidence="10" id="KW-0443">Lipid metabolism</keyword>
<keyword evidence="21" id="KW-1185">Reference proteome</keyword>
<reference evidence="20 21" key="1">
    <citation type="submission" date="2022-01" db="EMBL/GenBank/DDBJ databases">
        <title>A chromosomal length assembly of Cordylochernes scorpioides.</title>
        <authorList>
            <person name="Zeh D."/>
            <person name="Zeh J."/>
        </authorList>
    </citation>
    <scope>NUCLEOTIDE SEQUENCE [LARGE SCALE GENOMIC DNA]</scope>
    <source>
        <strain evidence="20">IN4F17</strain>
        <tissue evidence="20">Whole Body</tissue>
    </source>
</reference>
<comment type="pathway">
    <text evidence="15">Phospholipid metabolism.</text>
</comment>
<evidence type="ECO:0000256" key="1">
    <source>
        <dbReference type="ARBA" id="ARBA00004141"/>
    </source>
</evidence>
<dbReference type="EC" id="2.3.1.23" evidence="16"/>
<evidence type="ECO:0000256" key="15">
    <source>
        <dbReference type="ARBA" id="ARBA00025707"/>
    </source>
</evidence>
<dbReference type="PANTHER" id="PTHR13906:SF14">
    <property type="entry name" value="LYSOPHOSPHOLIPID ACYLTRANSFERASE 5"/>
    <property type="match status" value="1"/>
</dbReference>
<dbReference type="InterPro" id="IPR049941">
    <property type="entry name" value="LPLAT_7/PORCN-like"/>
</dbReference>
<evidence type="ECO:0000256" key="2">
    <source>
        <dbReference type="ARBA" id="ARBA00004240"/>
    </source>
</evidence>
<evidence type="ECO:0000256" key="7">
    <source>
        <dbReference type="ARBA" id="ARBA00022692"/>
    </source>
</evidence>
<evidence type="ECO:0000313" key="21">
    <source>
        <dbReference type="Proteomes" id="UP001235939"/>
    </source>
</evidence>
<dbReference type="Proteomes" id="UP001235939">
    <property type="component" value="Chromosome 06"/>
</dbReference>
<dbReference type="EC" id="2.3.1.n6" evidence="17"/>
<proteinExistence type="inferred from homology"/>
<keyword evidence="6" id="KW-0808">Transferase</keyword>
<evidence type="ECO:0000256" key="11">
    <source>
        <dbReference type="ARBA" id="ARBA00023136"/>
    </source>
</evidence>
<keyword evidence="8" id="KW-0256">Endoplasmic reticulum</keyword>
<feature type="transmembrane region" description="Helical" evidence="19">
    <location>
        <begin position="55"/>
        <end position="72"/>
    </location>
</feature>
<evidence type="ECO:0000256" key="5">
    <source>
        <dbReference type="ARBA" id="ARBA00022516"/>
    </source>
</evidence>
<keyword evidence="9 19" id="KW-1133">Transmembrane helix</keyword>
<evidence type="ECO:0000256" key="13">
    <source>
        <dbReference type="ARBA" id="ARBA00023264"/>
    </source>
</evidence>
<evidence type="ECO:0000256" key="8">
    <source>
        <dbReference type="ARBA" id="ARBA00022824"/>
    </source>
</evidence>
<evidence type="ECO:0000256" key="3">
    <source>
        <dbReference type="ARBA" id="ARBA00005074"/>
    </source>
</evidence>
<evidence type="ECO:0000256" key="14">
    <source>
        <dbReference type="ARBA" id="ARBA00023315"/>
    </source>
</evidence>
<comment type="subcellular location">
    <subcellularLocation>
        <location evidence="2">Endoplasmic reticulum</location>
    </subcellularLocation>
    <subcellularLocation>
        <location evidence="1">Membrane</location>
        <topology evidence="1">Multi-pass membrane protein</topology>
    </subcellularLocation>
</comment>
<keyword evidence="7 19" id="KW-0812">Transmembrane</keyword>
<dbReference type="PANTHER" id="PTHR13906">
    <property type="entry name" value="PORCUPINE"/>
    <property type="match status" value="1"/>
</dbReference>
<organism evidence="20 21">
    <name type="scientific">Cordylochernes scorpioides</name>
    <dbReference type="NCBI Taxonomy" id="51811"/>
    <lineage>
        <taxon>Eukaryota</taxon>
        <taxon>Metazoa</taxon>
        <taxon>Ecdysozoa</taxon>
        <taxon>Arthropoda</taxon>
        <taxon>Chelicerata</taxon>
        <taxon>Arachnida</taxon>
        <taxon>Pseudoscorpiones</taxon>
        <taxon>Cheliferoidea</taxon>
        <taxon>Chernetidae</taxon>
        <taxon>Cordylochernes</taxon>
    </lineage>
</organism>
<feature type="transmembrane region" description="Helical" evidence="19">
    <location>
        <begin position="26"/>
        <end position="43"/>
    </location>
</feature>
<evidence type="ECO:0000256" key="16">
    <source>
        <dbReference type="ARBA" id="ARBA00026120"/>
    </source>
</evidence>
<keyword evidence="14" id="KW-0012">Acyltransferase</keyword>
<gene>
    <name evidence="20" type="ORF">LAZ67_6000136</name>
</gene>
<evidence type="ECO:0000256" key="19">
    <source>
        <dbReference type="SAM" id="Phobius"/>
    </source>
</evidence>
<dbReference type="InterPro" id="IPR004299">
    <property type="entry name" value="MBOAT_fam"/>
</dbReference>
<evidence type="ECO:0000313" key="20">
    <source>
        <dbReference type="EMBL" id="UYV68586.1"/>
    </source>
</evidence>
<evidence type="ECO:0000256" key="17">
    <source>
        <dbReference type="ARBA" id="ARBA00038923"/>
    </source>
</evidence>
<keyword evidence="5" id="KW-0444">Lipid biosynthesis</keyword>
<dbReference type="Pfam" id="PF03062">
    <property type="entry name" value="MBOAT"/>
    <property type="match status" value="1"/>
</dbReference>
<evidence type="ECO:0000256" key="9">
    <source>
        <dbReference type="ARBA" id="ARBA00022989"/>
    </source>
</evidence>
<keyword evidence="11 19" id="KW-0472">Membrane</keyword>
<protein>
    <recommendedName>
        <fullName evidence="18">Lysophospholipid acyltransferase 5</fullName>
        <ecNumber evidence="16">2.3.1.23</ecNumber>
        <ecNumber evidence="17">2.3.1.n6</ecNumber>
    </recommendedName>
</protein>